<comment type="caution">
    <text evidence="13">The sequence shown here is derived from an EMBL/GenBank/DDBJ whole genome shotgun (WGS) entry which is preliminary data.</text>
</comment>
<dbReference type="PIRSF" id="PIRSF016478">
    <property type="entry name" value="Coatomer_esu"/>
    <property type="match status" value="1"/>
</dbReference>
<protein>
    <recommendedName>
        <fullName evidence="12">Coatomer subunit epsilon</fullName>
    </recommendedName>
</protein>
<keyword evidence="7 12" id="KW-0653">Protein transport</keyword>
<dbReference type="PANTHER" id="PTHR10805:SF0">
    <property type="entry name" value="COATOMER SUBUNIT EPSILON"/>
    <property type="match status" value="1"/>
</dbReference>
<evidence type="ECO:0000256" key="10">
    <source>
        <dbReference type="ARBA" id="ARBA00023329"/>
    </source>
</evidence>
<evidence type="ECO:0000256" key="1">
    <source>
        <dbReference type="ARBA" id="ARBA00004255"/>
    </source>
</evidence>
<dbReference type="InterPro" id="IPR006822">
    <property type="entry name" value="Coatomer_esu"/>
</dbReference>
<keyword evidence="5 12" id="KW-0963">Cytoplasm</keyword>
<dbReference type="SUPFAM" id="SSF48452">
    <property type="entry name" value="TPR-like"/>
    <property type="match status" value="1"/>
</dbReference>
<reference evidence="13 14" key="1">
    <citation type="journal article" date="2024" name="Nat. Commun.">
        <title>Phylogenomics reveals the evolutionary origins of lichenization in chlorophyte algae.</title>
        <authorList>
            <person name="Puginier C."/>
            <person name="Libourel C."/>
            <person name="Otte J."/>
            <person name="Skaloud P."/>
            <person name="Haon M."/>
            <person name="Grisel S."/>
            <person name="Petersen M."/>
            <person name="Berrin J.G."/>
            <person name="Delaux P.M."/>
            <person name="Dal Grande F."/>
            <person name="Keller J."/>
        </authorList>
    </citation>
    <scope>NUCLEOTIDE SEQUENCE [LARGE SCALE GENOMIC DNA]</scope>
    <source>
        <strain evidence="13 14">SAG 216-7</strain>
    </source>
</reference>
<organism evidence="13 14">
    <name type="scientific">Coccomyxa subellipsoidea</name>
    <dbReference type="NCBI Taxonomy" id="248742"/>
    <lineage>
        <taxon>Eukaryota</taxon>
        <taxon>Viridiplantae</taxon>
        <taxon>Chlorophyta</taxon>
        <taxon>core chlorophytes</taxon>
        <taxon>Trebouxiophyceae</taxon>
        <taxon>Trebouxiophyceae incertae sedis</taxon>
        <taxon>Coccomyxaceae</taxon>
        <taxon>Coccomyxa</taxon>
    </lineage>
</organism>
<name>A0ABR2YNI9_9CHLO</name>
<dbReference type="EMBL" id="JALJOT010000007">
    <property type="protein sequence ID" value="KAK9908598.1"/>
    <property type="molecule type" value="Genomic_DNA"/>
</dbReference>
<comment type="subcellular location">
    <subcellularLocation>
        <location evidence="2">Cytoplasmic vesicle</location>
        <location evidence="2">COPI-coated vesicle membrane</location>
        <topology evidence="2">Peripheral membrane protein</topology>
        <orientation evidence="2">Cytoplasmic side</orientation>
    </subcellularLocation>
    <subcellularLocation>
        <location evidence="1">Golgi apparatus membrane</location>
        <topology evidence="1">Peripheral membrane protein</topology>
        <orientation evidence="1">Cytoplasmic side</orientation>
    </subcellularLocation>
</comment>
<evidence type="ECO:0000256" key="8">
    <source>
        <dbReference type="ARBA" id="ARBA00023034"/>
    </source>
</evidence>
<sequence length="292" mass="31577">MSEPDLLFSLRNHFYLGAYQAAIAEASDLEGLSETEKIERDSFVYRSYIELGSYELVINEVTDSSPQALQAVKLLAQYIGNKSPKEDVVSTLVDWVADPSCAGNATTLTVAGIIYANEGNDVEALKACHSGLSLEMMALSVQLYLKIDRLDQAEKQLKAMSALDDDATLTQLATAWVGAFLGGAKVAEAAVIYQELGERHGWTAQLYNGAAACAMQQGNWEEAEQLLQDAYEKDAKNADTLSNLVTTGLHLSKNTSRFTNQLKTVAPGHLSVKRLDGANEAFDRAAATFVAA</sequence>
<keyword evidence="9 12" id="KW-0472">Membrane</keyword>
<keyword evidence="10 12" id="KW-0968">Cytoplasmic vesicle</keyword>
<dbReference type="PANTHER" id="PTHR10805">
    <property type="entry name" value="COATOMER SUBUNIT EPSILON"/>
    <property type="match status" value="1"/>
</dbReference>
<keyword evidence="4 12" id="KW-0813">Transport</keyword>
<keyword evidence="6 12" id="KW-0931">ER-Golgi transport</keyword>
<proteinExistence type="inferred from homology"/>
<evidence type="ECO:0000256" key="3">
    <source>
        <dbReference type="ARBA" id="ARBA00008827"/>
    </source>
</evidence>
<evidence type="ECO:0000256" key="12">
    <source>
        <dbReference type="PIRNR" id="PIRNR016478"/>
    </source>
</evidence>
<comment type="similarity">
    <text evidence="3 12">Belongs to the COPE family.</text>
</comment>
<evidence type="ECO:0000256" key="9">
    <source>
        <dbReference type="ARBA" id="ARBA00023136"/>
    </source>
</evidence>
<evidence type="ECO:0000256" key="6">
    <source>
        <dbReference type="ARBA" id="ARBA00022892"/>
    </source>
</evidence>
<comment type="function">
    <text evidence="11 12">The coatomer is a cytosolic protein complex that binds to dilysine motifs and reversibly associates with Golgi non-clathrin-coated vesicles, which further mediate biosynthetic protein transport from the ER, via the Golgi up to the trans Golgi network. The coatomer complex is required for budding from Golgi membranes, and is essential for the retrograde Golgi-to-ER transport of dilysine-tagged proteins.</text>
</comment>
<evidence type="ECO:0000313" key="13">
    <source>
        <dbReference type="EMBL" id="KAK9908598.1"/>
    </source>
</evidence>
<dbReference type="Pfam" id="PF04733">
    <property type="entry name" value="Coatomer_E"/>
    <property type="match status" value="1"/>
</dbReference>
<evidence type="ECO:0000256" key="2">
    <source>
        <dbReference type="ARBA" id="ARBA00004347"/>
    </source>
</evidence>
<accession>A0ABR2YNI9</accession>
<evidence type="ECO:0000256" key="7">
    <source>
        <dbReference type="ARBA" id="ARBA00022927"/>
    </source>
</evidence>
<evidence type="ECO:0000256" key="4">
    <source>
        <dbReference type="ARBA" id="ARBA00022448"/>
    </source>
</evidence>
<dbReference type="Proteomes" id="UP001491310">
    <property type="component" value="Unassembled WGS sequence"/>
</dbReference>
<keyword evidence="8 12" id="KW-0333">Golgi apparatus</keyword>
<keyword evidence="14" id="KW-1185">Reference proteome</keyword>
<evidence type="ECO:0000256" key="11">
    <source>
        <dbReference type="ARBA" id="ARBA00025582"/>
    </source>
</evidence>
<evidence type="ECO:0000256" key="5">
    <source>
        <dbReference type="ARBA" id="ARBA00022490"/>
    </source>
</evidence>
<dbReference type="Gene3D" id="1.25.40.10">
    <property type="entry name" value="Tetratricopeptide repeat domain"/>
    <property type="match status" value="1"/>
</dbReference>
<evidence type="ECO:0000313" key="14">
    <source>
        <dbReference type="Proteomes" id="UP001491310"/>
    </source>
</evidence>
<dbReference type="InterPro" id="IPR011990">
    <property type="entry name" value="TPR-like_helical_dom_sf"/>
</dbReference>
<gene>
    <name evidence="13" type="ORF">WJX75_000192</name>
</gene>